<name>A0A1S8DBQ2_9GAMM</name>
<dbReference type="PROSITE" id="PS51192">
    <property type="entry name" value="HELICASE_ATP_BIND_1"/>
    <property type="match status" value="1"/>
</dbReference>
<comment type="caution">
    <text evidence="4">The sequence shown here is derived from an EMBL/GenBank/DDBJ whole genome shotgun (WGS) entry which is preliminary data.</text>
</comment>
<feature type="region of interest" description="Disordered" evidence="1">
    <location>
        <begin position="501"/>
        <end position="521"/>
    </location>
</feature>
<dbReference type="InterPro" id="IPR001650">
    <property type="entry name" value="Helicase_C-like"/>
</dbReference>
<dbReference type="OrthoDB" id="9804086at2"/>
<evidence type="ECO:0000259" key="2">
    <source>
        <dbReference type="PROSITE" id="PS51192"/>
    </source>
</evidence>
<dbReference type="SMART" id="SM00490">
    <property type="entry name" value="HELICc"/>
    <property type="match status" value="1"/>
</dbReference>
<dbReference type="GO" id="GO:0005829">
    <property type="term" value="C:cytosol"/>
    <property type="evidence" value="ECO:0007669"/>
    <property type="project" value="TreeGrafter"/>
</dbReference>
<dbReference type="InterPro" id="IPR011335">
    <property type="entry name" value="Restrct_endonuc-II-like"/>
</dbReference>
<feature type="compositionally biased region" description="Basic and acidic residues" evidence="1">
    <location>
        <begin position="501"/>
        <end position="510"/>
    </location>
</feature>
<feature type="compositionally biased region" description="Polar residues" evidence="1">
    <location>
        <begin position="662"/>
        <end position="683"/>
    </location>
</feature>
<dbReference type="GO" id="GO:0004519">
    <property type="term" value="F:endonuclease activity"/>
    <property type="evidence" value="ECO:0007669"/>
    <property type="project" value="InterPro"/>
</dbReference>
<dbReference type="InterPro" id="IPR011856">
    <property type="entry name" value="tRNA_endonuc-like_dom_sf"/>
</dbReference>
<dbReference type="Gene3D" id="3.40.50.300">
    <property type="entry name" value="P-loop containing nucleotide triphosphate hydrolases"/>
    <property type="match status" value="2"/>
</dbReference>
<dbReference type="InterPro" id="IPR006935">
    <property type="entry name" value="Helicase/UvrB_N"/>
</dbReference>
<organism evidence="4 5">
    <name type="scientific">Halopseudomonas pachastrellae</name>
    <dbReference type="NCBI Taxonomy" id="254161"/>
    <lineage>
        <taxon>Bacteria</taxon>
        <taxon>Pseudomonadati</taxon>
        <taxon>Pseudomonadota</taxon>
        <taxon>Gammaproteobacteria</taxon>
        <taxon>Pseudomonadales</taxon>
        <taxon>Pseudomonadaceae</taxon>
        <taxon>Halopseudomonas</taxon>
    </lineage>
</organism>
<dbReference type="InterPro" id="IPR050742">
    <property type="entry name" value="Helicase_Restrict-Modif_Enz"/>
</dbReference>
<dbReference type="PROSITE" id="PS51194">
    <property type="entry name" value="HELICASE_CTER"/>
    <property type="match status" value="1"/>
</dbReference>
<dbReference type="Pfam" id="PF04851">
    <property type="entry name" value="ResIII"/>
    <property type="match status" value="1"/>
</dbReference>
<accession>A0A1S8DBQ2</accession>
<dbReference type="GO" id="GO:0009307">
    <property type="term" value="P:DNA restriction-modification system"/>
    <property type="evidence" value="ECO:0007669"/>
    <property type="project" value="InterPro"/>
</dbReference>
<dbReference type="SUPFAM" id="SSF52980">
    <property type="entry name" value="Restriction endonuclease-like"/>
    <property type="match status" value="1"/>
</dbReference>
<evidence type="ECO:0000313" key="5">
    <source>
        <dbReference type="Proteomes" id="UP000242847"/>
    </source>
</evidence>
<protein>
    <recommendedName>
        <fullName evidence="6">DEAD/DEAH box helicase family protein</fullName>
    </recommendedName>
</protein>
<dbReference type="EMBL" id="MUBC01000080">
    <property type="protein sequence ID" value="ONM42401.1"/>
    <property type="molecule type" value="Genomic_DNA"/>
</dbReference>
<dbReference type="PANTHER" id="PTHR47396">
    <property type="entry name" value="TYPE I RESTRICTION ENZYME ECOKI R PROTEIN"/>
    <property type="match status" value="1"/>
</dbReference>
<dbReference type="GO" id="GO:0005524">
    <property type="term" value="F:ATP binding"/>
    <property type="evidence" value="ECO:0007669"/>
    <property type="project" value="InterPro"/>
</dbReference>
<sequence>MKFRDLDSLSPDDFEHAIADLLLRSGWHEADVTRVNSTFKHGDGGIDIIATRRGIRFAVEAKQRGKGNLVDVKALNQLQTGAKLYGINNRILVTNSYFTSEVKIRALRLGVELIDRDALKSMWEYEASEIGREIKARAYQESIIEECLKTIGTGQRKLLIEMATGLGKTYTVALLTKELLSRGAIKRVLFIAHQIEIITQSVSAFKNVLGVGNYTMSACFAGAAPEQTDFVFATFDTLFNRLRYIDHSEFDLVIVDEAHHAPARTYGAVLDHLKSKYMIGLTATPQRMDGLDVHGFFGGESGHVGRYDLAWALKHKKLAFPRYKVILDNVDQAKLDQLRAGLSVQDIDKSIFLHRKDDGIISKINECVEENKIATPKCIVFCKSIEHMKYMIGYFNPSDVVMIHSKQPDDERRENIRRFRETDLSYVLVVDLFNEGIDIPEANMLVFLRQTSSRTIWLQQLGRGLRKTKNKSIVHVLDFVGSFKQIENVRDLQRAVDRAPIDKDSLKPDAEPNSFDRPQAGDPIHDESILVDFDESAAQVLTLIENLEFRLTTRARIIRQVNHAFSNGIVVTSENIETVLQDVSRDQVATIFGSLLGLARACEPEDYAKIIAKQVEGRIRKSIDEQAIQHSAKYYRLQLSDGVLDIASEIEIDEILSGISPSPSKAVSVGAQSDTTEAQSESPQIDPKAALIAKYSNLLSSVDDYKQLSDEDKKEIKATFKSPFALFKELRIG</sequence>
<dbReference type="AlphaFoldDB" id="A0A1S8DBQ2"/>
<evidence type="ECO:0000313" key="4">
    <source>
        <dbReference type="EMBL" id="ONM42401.1"/>
    </source>
</evidence>
<evidence type="ECO:0000259" key="3">
    <source>
        <dbReference type="PROSITE" id="PS51194"/>
    </source>
</evidence>
<dbReference type="Proteomes" id="UP000242847">
    <property type="component" value="Unassembled WGS sequence"/>
</dbReference>
<feature type="region of interest" description="Disordered" evidence="1">
    <location>
        <begin position="662"/>
        <end position="685"/>
    </location>
</feature>
<gene>
    <name evidence="4" type="ORF">BXT89_18165</name>
</gene>
<dbReference type="STRING" id="254161.SAMN05216256_1403"/>
<dbReference type="SUPFAM" id="SSF52540">
    <property type="entry name" value="P-loop containing nucleoside triphosphate hydrolases"/>
    <property type="match status" value="1"/>
</dbReference>
<dbReference type="CDD" id="cd18032">
    <property type="entry name" value="DEXHc_RE_I_III_res"/>
    <property type="match status" value="1"/>
</dbReference>
<dbReference type="Pfam" id="PF04471">
    <property type="entry name" value="Mrr_cat"/>
    <property type="match status" value="1"/>
</dbReference>
<dbReference type="CDD" id="cd18799">
    <property type="entry name" value="SF2_C_EcoAI-like"/>
    <property type="match status" value="1"/>
</dbReference>
<dbReference type="SMART" id="SM00487">
    <property type="entry name" value="DEXDc"/>
    <property type="match status" value="1"/>
</dbReference>
<feature type="domain" description="Helicase ATP-binding" evidence="2">
    <location>
        <begin position="149"/>
        <end position="285"/>
    </location>
</feature>
<feature type="domain" description="Helicase C-terminal" evidence="3">
    <location>
        <begin position="359"/>
        <end position="507"/>
    </location>
</feature>
<evidence type="ECO:0000256" key="1">
    <source>
        <dbReference type="SAM" id="MobiDB-lite"/>
    </source>
</evidence>
<proteinExistence type="predicted"/>
<dbReference type="GO" id="GO:0016787">
    <property type="term" value="F:hydrolase activity"/>
    <property type="evidence" value="ECO:0007669"/>
    <property type="project" value="InterPro"/>
</dbReference>
<dbReference type="GO" id="GO:0003677">
    <property type="term" value="F:DNA binding"/>
    <property type="evidence" value="ECO:0007669"/>
    <property type="project" value="InterPro"/>
</dbReference>
<dbReference type="RefSeq" id="WP_083729429.1">
    <property type="nucleotide sequence ID" value="NZ_FOUD01000040.1"/>
</dbReference>
<dbReference type="Pfam" id="PF00271">
    <property type="entry name" value="Helicase_C"/>
    <property type="match status" value="1"/>
</dbReference>
<dbReference type="PANTHER" id="PTHR47396:SF1">
    <property type="entry name" value="ATP-DEPENDENT HELICASE IRC3-RELATED"/>
    <property type="match status" value="1"/>
</dbReference>
<dbReference type="InterPro" id="IPR014001">
    <property type="entry name" value="Helicase_ATP-bd"/>
</dbReference>
<reference evidence="4 5" key="1">
    <citation type="submission" date="2017-01" db="EMBL/GenBank/DDBJ databases">
        <title>Draft genome sequence of Pseudomonas pachastrellae type strain CCUG 46540T from a deep sea.</title>
        <authorList>
            <person name="Gomila M."/>
            <person name="Mulet M."/>
            <person name="Lalucat J."/>
            <person name="Garcia-Valdes E."/>
        </authorList>
    </citation>
    <scope>NUCLEOTIDE SEQUENCE [LARGE SCALE GENOMIC DNA]</scope>
    <source>
        <strain evidence="4 5">CCUG 46540</strain>
    </source>
</reference>
<evidence type="ECO:0008006" key="6">
    <source>
        <dbReference type="Google" id="ProtNLM"/>
    </source>
</evidence>
<keyword evidence="5" id="KW-1185">Reference proteome</keyword>
<dbReference type="Gene3D" id="3.40.1350.10">
    <property type="match status" value="1"/>
</dbReference>
<dbReference type="InterPro" id="IPR007560">
    <property type="entry name" value="Restrct_endonuc_IV_Mrr"/>
</dbReference>
<dbReference type="InterPro" id="IPR027417">
    <property type="entry name" value="P-loop_NTPase"/>
</dbReference>